<evidence type="ECO:0000256" key="1">
    <source>
        <dbReference type="SAM" id="MobiDB-lite"/>
    </source>
</evidence>
<evidence type="ECO:0000313" key="4">
    <source>
        <dbReference type="Proteomes" id="UP000019063"/>
    </source>
</evidence>
<protein>
    <submittedName>
        <fullName evidence="3">Potassium efflux system protein</fullName>
    </submittedName>
</protein>
<keyword evidence="2" id="KW-0812">Transmembrane</keyword>
<evidence type="ECO:0000313" key="3">
    <source>
        <dbReference type="EMBL" id="ETW14103.1"/>
    </source>
</evidence>
<dbReference type="RefSeq" id="WP_043842350.1">
    <property type="nucleotide sequence ID" value="NZ_AQQW01000002.1"/>
</dbReference>
<keyword evidence="4" id="KW-1185">Reference proteome</keyword>
<gene>
    <name evidence="3" type="ORF">ATO8_04396</name>
</gene>
<dbReference type="NCBIfam" id="TIGR01300">
    <property type="entry name" value="CPA3_mnhG_phaG"/>
    <property type="match status" value="1"/>
</dbReference>
<dbReference type="EMBL" id="AQQW01000002">
    <property type="protein sequence ID" value="ETW14103.1"/>
    <property type="molecule type" value="Genomic_DNA"/>
</dbReference>
<keyword evidence="2" id="KW-1133">Transmembrane helix</keyword>
<comment type="caution">
    <text evidence="3">The sequence shown here is derived from an EMBL/GenBank/DDBJ whole genome shotgun (WGS) entry which is preliminary data.</text>
</comment>
<feature type="compositionally biased region" description="Basic and acidic residues" evidence="1">
    <location>
        <begin position="126"/>
        <end position="135"/>
    </location>
</feature>
<dbReference type="NCBIfam" id="NF009316">
    <property type="entry name" value="PRK12674.1-5"/>
    <property type="match status" value="1"/>
</dbReference>
<dbReference type="AlphaFoldDB" id="W4HNU6"/>
<dbReference type="PATRIC" id="fig|1317118.6.peg.909"/>
<feature type="region of interest" description="Disordered" evidence="1">
    <location>
        <begin position="103"/>
        <end position="135"/>
    </location>
</feature>
<feature type="transmembrane region" description="Helical" evidence="2">
    <location>
        <begin position="45"/>
        <end position="66"/>
    </location>
</feature>
<dbReference type="eggNOG" id="COG1320">
    <property type="taxonomic scope" value="Bacteria"/>
</dbReference>
<dbReference type="PANTHER" id="PTHR34703:SF1">
    <property type="entry name" value="ANTIPORTER SUBUNIT MNHG2-RELATED"/>
    <property type="match status" value="1"/>
</dbReference>
<dbReference type="InterPro" id="IPR005133">
    <property type="entry name" value="PhaG_MnhG_YufB"/>
</dbReference>
<sequence length="135" mass="14221">MTPETVTLILDISITISLVVGAVFTLVGSFGLLKLDDAMKRLHAPTKASTLGVGALLLASILGAFARDEPSLQEALIMAFLFVTAPISAQFICKVNLHRRSCMTPPEPSSDSTWATLDTADAGDAPAEHLTPEKG</sequence>
<organism evidence="3 4">
    <name type="scientific">Roseivivax marinus</name>
    <dbReference type="NCBI Taxonomy" id="1379903"/>
    <lineage>
        <taxon>Bacteria</taxon>
        <taxon>Pseudomonadati</taxon>
        <taxon>Pseudomonadota</taxon>
        <taxon>Alphaproteobacteria</taxon>
        <taxon>Rhodobacterales</taxon>
        <taxon>Roseobacteraceae</taxon>
        <taxon>Roseivivax</taxon>
    </lineage>
</organism>
<feature type="transmembrane region" description="Helical" evidence="2">
    <location>
        <begin position="12"/>
        <end position="33"/>
    </location>
</feature>
<dbReference type="Proteomes" id="UP000019063">
    <property type="component" value="Unassembled WGS sequence"/>
</dbReference>
<name>W4HNU6_9RHOB</name>
<accession>W4HNU6</accession>
<reference evidence="3 4" key="1">
    <citation type="journal article" date="2014" name="Antonie Van Leeuwenhoek">
        <title>Roseivivax atlanticus sp. nov., isolated from surface seawater of the Atlantic Ocean.</title>
        <authorList>
            <person name="Li G."/>
            <person name="Lai Q."/>
            <person name="Liu X."/>
            <person name="Sun F."/>
            <person name="Shao Z."/>
        </authorList>
    </citation>
    <scope>NUCLEOTIDE SEQUENCE [LARGE SCALE GENOMIC DNA]</scope>
    <source>
        <strain evidence="3 4">22II-s10s</strain>
    </source>
</reference>
<dbReference type="STRING" id="1379903.ATO8_04396"/>
<dbReference type="PANTHER" id="PTHR34703">
    <property type="entry name" value="ANTIPORTER SUBUNIT MNHG2-RELATED"/>
    <property type="match status" value="1"/>
</dbReference>
<dbReference type="Pfam" id="PF03334">
    <property type="entry name" value="PhaG_MnhG_YufB"/>
    <property type="match status" value="1"/>
</dbReference>
<feature type="transmembrane region" description="Helical" evidence="2">
    <location>
        <begin position="72"/>
        <end position="93"/>
    </location>
</feature>
<proteinExistence type="predicted"/>
<keyword evidence="2" id="KW-0472">Membrane</keyword>
<evidence type="ECO:0000256" key="2">
    <source>
        <dbReference type="SAM" id="Phobius"/>
    </source>
</evidence>
<dbReference type="GO" id="GO:0015385">
    <property type="term" value="F:sodium:proton antiporter activity"/>
    <property type="evidence" value="ECO:0007669"/>
    <property type="project" value="TreeGrafter"/>
</dbReference>